<keyword evidence="2" id="KW-1185">Reference proteome</keyword>
<proteinExistence type="predicted"/>
<organism evidence="1 2">
    <name type="scientific">Hahella chejuensis (strain KCTC 2396)</name>
    <dbReference type="NCBI Taxonomy" id="349521"/>
    <lineage>
        <taxon>Bacteria</taxon>
        <taxon>Pseudomonadati</taxon>
        <taxon>Pseudomonadota</taxon>
        <taxon>Gammaproteobacteria</taxon>
        <taxon>Oceanospirillales</taxon>
        <taxon>Hahellaceae</taxon>
        <taxon>Hahella</taxon>
    </lineage>
</organism>
<evidence type="ECO:0000313" key="1">
    <source>
        <dbReference type="EMBL" id="ABC31387.1"/>
    </source>
</evidence>
<gene>
    <name evidence="1" type="ordered locus">HCH_04689</name>
</gene>
<dbReference type="Proteomes" id="UP000000238">
    <property type="component" value="Chromosome"/>
</dbReference>
<protein>
    <submittedName>
        <fullName evidence="1">Uncharacterized protein</fullName>
    </submittedName>
</protein>
<dbReference type="AlphaFoldDB" id="Q2SD87"/>
<dbReference type="EMBL" id="CP000155">
    <property type="protein sequence ID" value="ABC31387.1"/>
    <property type="molecule type" value="Genomic_DNA"/>
</dbReference>
<reference evidence="1 2" key="1">
    <citation type="journal article" date="2005" name="Nucleic Acids Res.">
        <title>Genomic blueprint of Hahella chejuensis, a marine microbe producing an algicidal agent.</title>
        <authorList>
            <person name="Jeong H."/>
            <person name="Yim J.H."/>
            <person name="Lee C."/>
            <person name="Choi S.-H."/>
            <person name="Park Y.K."/>
            <person name="Yoon S.H."/>
            <person name="Hur C.-G."/>
            <person name="Kang H.-Y."/>
            <person name="Kim D."/>
            <person name="Lee H.H."/>
            <person name="Park K.H."/>
            <person name="Park S.-H."/>
            <person name="Park H.-S."/>
            <person name="Lee H.K."/>
            <person name="Oh T.K."/>
            <person name="Kim J.F."/>
        </authorList>
    </citation>
    <scope>NUCLEOTIDE SEQUENCE [LARGE SCALE GENOMIC DNA]</scope>
    <source>
        <strain evidence="1 2">KCTC 2396</strain>
    </source>
</reference>
<sequence>MNVEMTHRSQQKQISVEKPDIRNACKKAFPLKHFRQPHTMELGDL</sequence>
<accession>Q2SD87</accession>
<evidence type="ECO:0000313" key="2">
    <source>
        <dbReference type="Proteomes" id="UP000000238"/>
    </source>
</evidence>
<dbReference type="KEGG" id="hch:HCH_04689"/>
<dbReference type="HOGENOM" id="CLU_3200498_0_0_6"/>
<name>Q2SD87_HAHCH</name>